<dbReference type="InterPro" id="IPR036921">
    <property type="entry name" value="PurM-like_N_sf"/>
</dbReference>
<dbReference type="Proteomes" id="UP000075885">
    <property type="component" value="Unassembled WGS sequence"/>
</dbReference>
<keyword evidence="1" id="KW-0812">Transmembrane</keyword>
<name>A0A182PX06_9DIPT</name>
<organism evidence="2 3">
    <name type="scientific">Anopheles epiroticus</name>
    <dbReference type="NCBI Taxonomy" id="199890"/>
    <lineage>
        <taxon>Eukaryota</taxon>
        <taxon>Metazoa</taxon>
        <taxon>Ecdysozoa</taxon>
        <taxon>Arthropoda</taxon>
        <taxon>Hexapoda</taxon>
        <taxon>Insecta</taxon>
        <taxon>Pterygota</taxon>
        <taxon>Neoptera</taxon>
        <taxon>Endopterygota</taxon>
        <taxon>Diptera</taxon>
        <taxon>Nematocera</taxon>
        <taxon>Culicoidea</taxon>
        <taxon>Culicidae</taxon>
        <taxon>Anophelinae</taxon>
        <taxon>Anopheles</taxon>
    </lineage>
</organism>
<evidence type="ECO:0000313" key="3">
    <source>
        <dbReference type="Proteomes" id="UP000075885"/>
    </source>
</evidence>
<dbReference type="AlphaFoldDB" id="A0A182PX06"/>
<protein>
    <submittedName>
        <fullName evidence="2">Uncharacterized protein</fullName>
    </submittedName>
</protein>
<feature type="transmembrane region" description="Helical" evidence="1">
    <location>
        <begin position="9"/>
        <end position="26"/>
    </location>
</feature>
<reference evidence="3" key="1">
    <citation type="submission" date="2013-03" db="EMBL/GenBank/DDBJ databases">
        <title>The Genome Sequence of Anopheles epiroticus epiroticus2.</title>
        <authorList>
            <consortium name="The Broad Institute Genomics Platform"/>
            <person name="Neafsey D.E."/>
            <person name="Howell P."/>
            <person name="Walker B."/>
            <person name="Young S.K."/>
            <person name="Zeng Q."/>
            <person name="Gargeya S."/>
            <person name="Fitzgerald M."/>
            <person name="Haas B."/>
            <person name="Abouelleil A."/>
            <person name="Allen A.W."/>
            <person name="Alvarado L."/>
            <person name="Arachchi H.M."/>
            <person name="Berlin A.M."/>
            <person name="Chapman S.B."/>
            <person name="Gainer-Dewar J."/>
            <person name="Goldberg J."/>
            <person name="Griggs A."/>
            <person name="Gujja S."/>
            <person name="Hansen M."/>
            <person name="Howarth C."/>
            <person name="Imamovic A."/>
            <person name="Ireland A."/>
            <person name="Larimer J."/>
            <person name="McCowan C."/>
            <person name="Murphy C."/>
            <person name="Pearson M."/>
            <person name="Poon T.W."/>
            <person name="Priest M."/>
            <person name="Roberts A."/>
            <person name="Saif S."/>
            <person name="Shea T."/>
            <person name="Sisk P."/>
            <person name="Sykes S."/>
            <person name="Wortman J."/>
            <person name="Nusbaum C."/>
            <person name="Birren B."/>
        </authorList>
    </citation>
    <scope>NUCLEOTIDE SEQUENCE [LARGE SCALE GENOMIC DNA]</scope>
    <source>
        <strain evidence="3">Epiroticus2</strain>
    </source>
</reference>
<evidence type="ECO:0000313" key="2">
    <source>
        <dbReference type="EnsemblMetazoa" id="AEPI011493-PA"/>
    </source>
</evidence>
<dbReference type="SUPFAM" id="SSF55326">
    <property type="entry name" value="PurM N-terminal domain-like"/>
    <property type="match status" value="1"/>
</dbReference>
<dbReference type="Gene3D" id="3.30.1330.10">
    <property type="entry name" value="PurM-like, N-terminal domain"/>
    <property type="match status" value="1"/>
</dbReference>
<dbReference type="EnsemblMetazoa" id="AEPI011493-RA">
    <property type="protein sequence ID" value="AEPI011493-PA"/>
    <property type="gene ID" value="AEPI011493"/>
</dbReference>
<dbReference type="GO" id="GO:0006189">
    <property type="term" value="P:'de novo' IMP biosynthetic process"/>
    <property type="evidence" value="ECO:0007669"/>
    <property type="project" value="InterPro"/>
</dbReference>
<dbReference type="GO" id="GO:0004641">
    <property type="term" value="F:phosphoribosylformylglycinamidine cyclo-ligase activity"/>
    <property type="evidence" value="ECO:0007669"/>
    <property type="project" value="InterPro"/>
</dbReference>
<dbReference type="GO" id="GO:0005829">
    <property type="term" value="C:cytosol"/>
    <property type="evidence" value="ECO:0007669"/>
    <property type="project" value="TreeGrafter"/>
</dbReference>
<dbReference type="PANTHER" id="PTHR10520">
    <property type="entry name" value="TRIFUNCTIONAL PURINE BIOSYNTHETIC PROTEIN ADENOSINE-3-RELATED"/>
    <property type="match status" value="1"/>
</dbReference>
<accession>A0A182PX06</accession>
<reference evidence="2" key="2">
    <citation type="submission" date="2020-05" db="UniProtKB">
        <authorList>
            <consortium name="EnsemblMetazoa"/>
        </authorList>
    </citation>
    <scope>IDENTIFICATION</scope>
    <source>
        <strain evidence="2">Epiroticus2</strain>
    </source>
</reference>
<keyword evidence="1" id="KW-0472">Membrane</keyword>
<dbReference type="STRING" id="199890.A0A182PX06"/>
<keyword evidence="1" id="KW-1133">Transmembrane helix</keyword>
<dbReference type="InterPro" id="IPR004733">
    <property type="entry name" value="PurM_cligase"/>
</dbReference>
<dbReference type="PANTHER" id="PTHR10520:SF12">
    <property type="entry name" value="TRIFUNCTIONAL PURINE BIOSYNTHETIC PROTEIN ADENOSINE-3"/>
    <property type="match status" value="1"/>
</dbReference>
<sequence length="93" mass="10420">MYIIIRRTIIIWHTIIIPRFGGLFRLRDTGLKLEDPILLVGTALILSLIVGINLKIAQDCGMHGTVRIDLLPLCINNIVCNGTDPLAFLDYYA</sequence>
<evidence type="ECO:0000256" key="1">
    <source>
        <dbReference type="SAM" id="Phobius"/>
    </source>
</evidence>
<dbReference type="GO" id="GO:0046084">
    <property type="term" value="P:adenine biosynthetic process"/>
    <property type="evidence" value="ECO:0007669"/>
    <property type="project" value="TreeGrafter"/>
</dbReference>
<proteinExistence type="predicted"/>
<dbReference type="VEuPathDB" id="VectorBase:AEPI011493"/>
<dbReference type="GO" id="GO:0004637">
    <property type="term" value="F:phosphoribosylamine-glycine ligase activity"/>
    <property type="evidence" value="ECO:0007669"/>
    <property type="project" value="TreeGrafter"/>
</dbReference>
<keyword evidence="3" id="KW-1185">Reference proteome</keyword>
<feature type="transmembrane region" description="Helical" evidence="1">
    <location>
        <begin position="38"/>
        <end position="57"/>
    </location>
</feature>